<organism evidence="3 4">
    <name type="scientific">Candidatus Fusobacterium pullicola</name>
    <dbReference type="NCBI Taxonomy" id="2838601"/>
    <lineage>
        <taxon>Bacteria</taxon>
        <taxon>Fusobacteriati</taxon>
        <taxon>Fusobacteriota</taxon>
        <taxon>Fusobacteriia</taxon>
        <taxon>Fusobacteriales</taxon>
        <taxon>Fusobacteriaceae</taxon>
        <taxon>Fusobacterium</taxon>
    </lineage>
</organism>
<evidence type="ECO:0000313" key="4">
    <source>
        <dbReference type="Proteomes" id="UP000724657"/>
    </source>
</evidence>
<reference evidence="3" key="1">
    <citation type="journal article" date="2021" name="PeerJ">
        <title>Extensive microbial diversity within the chicken gut microbiome revealed by metagenomics and culture.</title>
        <authorList>
            <person name="Gilroy R."/>
            <person name="Ravi A."/>
            <person name="Getino M."/>
            <person name="Pursley I."/>
            <person name="Horton D.L."/>
            <person name="Alikhan N.F."/>
            <person name="Baker D."/>
            <person name="Gharbi K."/>
            <person name="Hall N."/>
            <person name="Watson M."/>
            <person name="Adriaenssens E.M."/>
            <person name="Foster-Nyarko E."/>
            <person name="Jarju S."/>
            <person name="Secka A."/>
            <person name="Antonio M."/>
            <person name="Oren A."/>
            <person name="Chaudhuri R.R."/>
            <person name="La Ragione R."/>
            <person name="Hildebrand F."/>
            <person name="Pallen M.J."/>
        </authorList>
    </citation>
    <scope>NUCLEOTIDE SEQUENCE</scope>
    <source>
        <strain evidence="3">A6-441</strain>
    </source>
</reference>
<evidence type="ECO:0000313" key="3">
    <source>
        <dbReference type="EMBL" id="MBU3843075.1"/>
    </source>
</evidence>
<accession>A0A9E2KZQ6</accession>
<name>A0A9E2KZQ6_9FUSO</name>
<dbReference type="SUPFAM" id="SSF141086">
    <property type="entry name" value="Agglutinin HPA-like"/>
    <property type="match status" value="1"/>
</dbReference>
<protein>
    <submittedName>
        <fullName evidence="3">Phage tail protein</fullName>
    </submittedName>
</protein>
<dbReference type="InterPro" id="IPR019019">
    <property type="entry name" value="H-type_lectin_domain"/>
</dbReference>
<evidence type="ECO:0000259" key="2">
    <source>
        <dbReference type="Pfam" id="PF12571"/>
    </source>
</evidence>
<dbReference type="AlphaFoldDB" id="A0A9E2KZQ6"/>
<feature type="domain" description="H-type lectin" evidence="1">
    <location>
        <begin position="309"/>
        <end position="369"/>
    </location>
</feature>
<proteinExistence type="predicted"/>
<dbReference type="InterPro" id="IPR037221">
    <property type="entry name" value="H-type_lectin_dom_sf"/>
</dbReference>
<dbReference type="GO" id="GO:0030246">
    <property type="term" value="F:carbohydrate binding"/>
    <property type="evidence" value="ECO:0007669"/>
    <property type="project" value="InterPro"/>
</dbReference>
<dbReference type="Gene3D" id="2.60.40.2080">
    <property type="match status" value="1"/>
</dbReference>
<dbReference type="Pfam" id="PF09458">
    <property type="entry name" value="H_lectin"/>
    <property type="match status" value="1"/>
</dbReference>
<dbReference type="EMBL" id="JAHLFN010000076">
    <property type="protein sequence ID" value="MBU3843075.1"/>
    <property type="molecule type" value="Genomic_DNA"/>
</dbReference>
<reference evidence="3" key="2">
    <citation type="submission" date="2021-04" db="EMBL/GenBank/DDBJ databases">
        <authorList>
            <person name="Gilroy R."/>
        </authorList>
    </citation>
    <scope>NUCLEOTIDE SEQUENCE</scope>
    <source>
        <strain evidence="3">A6-441</strain>
    </source>
</reference>
<dbReference type="Proteomes" id="UP000724657">
    <property type="component" value="Unassembled WGS sequence"/>
</dbReference>
<dbReference type="Pfam" id="PF12571">
    <property type="entry name" value="Phage_tail_fib"/>
    <property type="match status" value="1"/>
</dbReference>
<feature type="domain" description="Phage tail fibre protein N-terminal" evidence="2">
    <location>
        <begin position="5"/>
        <end position="129"/>
    </location>
</feature>
<dbReference type="GO" id="GO:0007155">
    <property type="term" value="P:cell adhesion"/>
    <property type="evidence" value="ECO:0007669"/>
    <property type="project" value="InterPro"/>
</dbReference>
<dbReference type="InterPro" id="IPR022225">
    <property type="entry name" value="Phage_tail_fibre_N"/>
</dbReference>
<evidence type="ECO:0000259" key="1">
    <source>
        <dbReference type="Pfam" id="PF09458"/>
    </source>
</evidence>
<comment type="caution">
    <text evidence="3">The sequence shown here is derived from an EMBL/GenBank/DDBJ whole genome shotgun (WGS) entry which is preliminary data.</text>
</comment>
<gene>
    <name evidence="3" type="ORF">IAA47_08880</name>
</gene>
<sequence>MAYRGLTTSGANYLATRLAQELPVEFTKVQIGAGTPAGNPADVTELQNYKLDAKILKKSQENNTVEITIQVVNDNVEQGFYLKEIGVFVNDDTEKLYWYCNEDNAQYIPAKTDSAIAFEIDIKMEVTNVESPILNWSGQGTWVNKDYLEEVLRNYTPNTRQMTAGKGLTGGGNFTSDKTFNVVSANDGIIVNENNIQLNPVDDLSNSSTTRALAANQGLILDNKDKGIVGGYNGKFPLTSATKGNIYLLENTQKYYICITDYNGSKLTTPNANFEELSVYTNRSKLDNLPKEFDFGSNAINAPSNGTVITINFNKIFSSPPTVVAGEAGYFAQTSVEVTYRIYDITTSSFKVVIIKNGATHSPTISWIAML</sequence>